<evidence type="ECO:0008006" key="3">
    <source>
        <dbReference type="Google" id="ProtNLM"/>
    </source>
</evidence>
<sequence length="427" mass="48717">MSAKEAYKKPEIHLPDLPPEIWLAILREATAECHPLRLPLYMEYPRPTTKMRNRWKQGIVTKRYVIRVCKLWYSLAIPFLYEHLVVSRSHSLKSLVESLSLESPFGLTGVTFGEYTYRLDICFGEEPTTLDFYNVCTLLDKLPKLVVLRNMSADMRSSDDGSRPILKHASSSLECMIWRGIDPTCPSIWEAFVSRHPNLRSTVFPTPTQGISGTGASFLSLPENITTLGTADVLELANFCKQGTPIPNLRHLSFHDHRWYAGPNHGQSFTDESPALEVLGGRLQSLHFYSEHHHIDPVEDLDGILSHCPNLKHLILSIKVWETVGCHERAHGVVTFGVQMIEKQMNAAEAKMFLHKVVDAKRGWLPNLRRVQFIDEWNVTHLQQKHRKVFNRALEQLRELGIVVHSFDERELVPDRDPKAGGRIVGI</sequence>
<proteinExistence type="predicted"/>
<dbReference type="RefSeq" id="XP_001839839.1">
    <property type="nucleotide sequence ID" value="XM_001839787.1"/>
</dbReference>
<protein>
    <recommendedName>
        <fullName evidence="3">F-box domain-containing protein</fullName>
    </recommendedName>
</protein>
<comment type="caution">
    <text evidence="1">The sequence shown here is derived from an EMBL/GenBank/DDBJ whole genome shotgun (WGS) entry which is preliminary data.</text>
</comment>
<evidence type="ECO:0000313" key="2">
    <source>
        <dbReference type="Proteomes" id="UP000001861"/>
    </source>
</evidence>
<dbReference type="OrthoDB" id="3232644at2759"/>
<dbReference type="InterPro" id="IPR032675">
    <property type="entry name" value="LRR_dom_sf"/>
</dbReference>
<dbReference type="VEuPathDB" id="FungiDB:CC1G_09173"/>
<accession>A8P9U2</accession>
<dbReference type="Proteomes" id="UP000001861">
    <property type="component" value="Unassembled WGS sequence"/>
</dbReference>
<dbReference type="KEGG" id="cci:CC1G_09173"/>
<gene>
    <name evidence="1" type="ORF">CC1G_09173</name>
</gene>
<organism evidence="1 2">
    <name type="scientific">Coprinopsis cinerea (strain Okayama-7 / 130 / ATCC MYA-4618 / FGSC 9003)</name>
    <name type="common">Inky cap fungus</name>
    <name type="synonym">Hormographiella aspergillata</name>
    <dbReference type="NCBI Taxonomy" id="240176"/>
    <lineage>
        <taxon>Eukaryota</taxon>
        <taxon>Fungi</taxon>
        <taxon>Dikarya</taxon>
        <taxon>Basidiomycota</taxon>
        <taxon>Agaricomycotina</taxon>
        <taxon>Agaricomycetes</taxon>
        <taxon>Agaricomycetidae</taxon>
        <taxon>Agaricales</taxon>
        <taxon>Agaricineae</taxon>
        <taxon>Psathyrellaceae</taxon>
        <taxon>Coprinopsis</taxon>
    </lineage>
</organism>
<name>A8P9U2_COPC7</name>
<dbReference type="Gene3D" id="3.80.10.10">
    <property type="entry name" value="Ribonuclease Inhibitor"/>
    <property type="match status" value="1"/>
</dbReference>
<dbReference type="OMA" id="RICWDSE"/>
<keyword evidence="2" id="KW-1185">Reference proteome</keyword>
<dbReference type="GeneID" id="6016459"/>
<reference evidence="1 2" key="1">
    <citation type="journal article" date="2010" name="Proc. Natl. Acad. Sci. U.S.A.">
        <title>Insights into evolution of multicellular fungi from the assembled chromosomes of the mushroom Coprinopsis cinerea (Coprinus cinereus).</title>
        <authorList>
            <person name="Stajich J.E."/>
            <person name="Wilke S.K."/>
            <person name="Ahren D."/>
            <person name="Au C.H."/>
            <person name="Birren B.W."/>
            <person name="Borodovsky M."/>
            <person name="Burns C."/>
            <person name="Canback B."/>
            <person name="Casselton L.A."/>
            <person name="Cheng C.K."/>
            <person name="Deng J."/>
            <person name="Dietrich F.S."/>
            <person name="Fargo D.C."/>
            <person name="Farman M.L."/>
            <person name="Gathman A.C."/>
            <person name="Goldberg J."/>
            <person name="Guigo R."/>
            <person name="Hoegger P.J."/>
            <person name="Hooker J.B."/>
            <person name="Huggins A."/>
            <person name="James T.Y."/>
            <person name="Kamada T."/>
            <person name="Kilaru S."/>
            <person name="Kodira C."/>
            <person name="Kues U."/>
            <person name="Kupfer D."/>
            <person name="Kwan H.S."/>
            <person name="Lomsadze A."/>
            <person name="Li W."/>
            <person name="Lilly W.W."/>
            <person name="Ma L.J."/>
            <person name="Mackey A.J."/>
            <person name="Manning G."/>
            <person name="Martin F."/>
            <person name="Muraguchi H."/>
            <person name="Natvig D.O."/>
            <person name="Palmerini H."/>
            <person name="Ramesh M.A."/>
            <person name="Rehmeyer C.J."/>
            <person name="Roe B.A."/>
            <person name="Shenoy N."/>
            <person name="Stanke M."/>
            <person name="Ter-Hovhannisyan V."/>
            <person name="Tunlid A."/>
            <person name="Velagapudi R."/>
            <person name="Vision T.J."/>
            <person name="Zeng Q."/>
            <person name="Zolan M.E."/>
            <person name="Pukkila P.J."/>
        </authorList>
    </citation>
    <scope>NUCLEOTIDE SEQUENCE [LARGE SCALE GENOMIC DNA]</scope>
    <source>
        <strain evidence="2">Okayama-7 / 130 / ATCC MYA-4618 / FGSC 9003</strain>
    </source>
</reference>
<dbReference type="AlphaFoldDB" id="A8P9U2"/>
<dbReference type="EMBL" id="AACS02000002">
    <property type="protein sequence ID" value="EAU81987.1"/>
    <property type="molecule type" value="Genomic_DNA"/>
</dbReference>
<evidence type="ECO:0000313" key="1">
    <source>
        <dbReference type="EMBL" id="EAU81987.1"/>
    </source>
</evidence>
<dbReference type="InParanoid" id="A8P9U2"/>